<organism evidence="1 2">
    <name type="scientific">Stephania yunnanensis</name>
    <dbReference type="NCBI Taxonomy" id="152371"/>
    <lineage>
        <taxon>Eukaryota</taxon>
        <taxon>Viridiplantae</taxon>
        <taxon>Streptophyta</taxon>
        <taxon>Embryophyta</taxon>
        <taxon>Tracheophyta</taxon>
        <taxon>Spermatophyta</taxon>
        <taxon>Magnoliopsida</taxon>
        <taxon>Ranunculales</taxon>
        <taxon>Menispermaceae</taxon>
        <taxon>Menispermoideae</taxon>
        <taxon>Cissampelideae</taxon>
        <taxon>Stephania</taxon>
    </lineage>
</organism>
<evidence type="ECO:0000313" key="1">
    <source>
        <dbReference type="EMBL" id="KAK9107428.1"/>
    </source>
</evidence>
<dbReference type="EMBL" id="JBBNAF010000010">
    <property type="protein sequence ID" value="KAK9107428.1"/>
    <property type="molecule type" value="Genomic_DNA"/>
</dbReference>
<sequence length="89" mass="10511">MLLLQHCSDRKIFNLKTIETIDHEIFNTYRRSCYSQTICKTLHLQKICTHLHISFLGRLDLFLENMHLRFVLGTTICLDHCPRFISCAS</sequence>
<dbReference type="Proteomes" id="UP001420932">
    <property type="component" value="Unassembled WGS sequence"/>
</dbReference>
<comment type="caution">
    <text evidence="1">The sequence shown here is derived from an EMBL/GenBank/DDBJ whole genome shotgun (WGS) entry which is preliminary data.</text>
</comment>
<dbReference type="AlphaFoldDB" id="A0AAP0HZL1"/>
<gene>
    <name evidence="1" type="ORF">Syun_023439</name>
</gene>
<protein>
    <submittedName>
        <fullName evidence="1">Uncharacterized protein</fullName>
    </submittedName>
</protein>
<keyword evidence="2" id="KW-1185">Reference proteome</keyword>
<accession>A0AAP0HZL1</accession>
<name>A0AAP0HZL1_9MAGN</name>
<reference evidence="1 2" key="1">
    <citation type="submission" date="2024-01" db="EMBL/GenBank/DDBJ databases">
        <title>Genome assemblies of Stephania.</title>
        <authorList>
            <person name="Yang L."/>
        </authorList>
    </citation>
    <scope>NUCLEOTIDE SEQUENCE [LARGE SCALE GENOMIC DNA]</scope>
    <source>
        <strain evidence="1">YNDBR</strain>
        <tissue evidence="1">Leaf</tissue>
    </source>
</reference>
<evidence type="ECO:0000313" key="2">
    <source>
        <dbReference type="Proteomes" id="UP001420932"/>
    </source>
</evidence>
<proteinExistence type="predicted"/>